<protein>
    <submittedName>
        <fullName evidence="2">Glycosyl transferase family 2</fullName>
    </submittedName>
</protein>
<dbReference type="InterPro" id="IPR029044">
    <property type="entry name" value="Nucleotide-diphossugar_trans"/>
</dbReference>
<dbReference type="RefSeq" id="WP_092871978.1">
    <property type="nucleotide sequence ID" value="NZ_FOJY01000008.1"/>
</dbReference>
<organism evidence="2 3">
    <name type="scientific">Acetitomaculum ruminis DSM 5522</name>
    <dbReference type="NCBI Taxonomy" id="1120918"/>
    <lineage>
        <taxon>Bacteria</taxon>
        <taxon>Bacillati</taxon>
        <taxon>Bacillota</taxon>
        <taxon>Clostridia</taxon>
        <taxon>Lachnospirales</taxon>
        <taxon>Lachnospiraceae</taxon>
        <taxon>Acetitomaculum</taxon>
    </lineage>
</organism>
<feature type="domain" description="Glycosyltransferase 2-like" evidence="1">
    <location>
        <begin position="5"/>
        <end position="142"/>
    </location>
</feature>
<dbReference type="EMBL" id="FOJY01000008">
    <property type="protein sequence ID" value="SFB06043.1"/>
    <property type="molecule type" value="Genomic_DNA"/>
</dbReference>
<accession>A0A1I0Y1C9</accession>
<sequence length="343" mass="39724">MISISLCMIVKNEEINLKRCLDSLYGLCEEIIIVDTGSTDKTKEIAKNYTEKIYDFDWCDDFSAARNFAFSKATMDYIYSADADEVLDEINQKKFLDLKKVLLKEIDIVQMSYKISEDFNTTQNFNSELRPKLFKRLRTFTWIDEIHETVRLEPLVFNSDIEILHLPSGLHSRRDIGIFINLCKKNKRLSPRLLSMFSRELLISAGTEELFEVAPYFIEMINDTGRGEDEIMQCACILSRYFRLKNDISNFFKYALKSITANGCSEVCYELGEYFFSINDYNEAAIWFYNAVYETKAILNALTGGKAGLLGLSKCYEALNNEDLSDFYKNEADMWSPPKDDYS</sequence>
<evidence type="ECO:0000259" key="1">
    <source>
        <dbReference type="Pfam" id="PF00535"/>
    </source>
</evidence>
<dbReference type="OrthoDB" id="9815923at2"/>
<dbReference type="SUPFAM" id="SSF53448">
    <property type="entry name" value="Nucleotide-diphospho-sugar transferases"/>
    <property type="match status" value="1"/>
</dbReference>
<name>A0A1I0Y1C9_9FIRM</name>
<dbReference type="GO" id="GO:0016740">
    <property type="term" value="F:transferase activity"/>
    <property type="evidence" value="ECO:0007669"/>
    <property type="project" value="UniProtKB-KW"/>
</dbReference>
<dbReference type="PANTHER" id="PTHR43630">
    <property type="entry name" value="POLY-BETA-1,6-N-ACETYL-D-GLUCOSAMINE SYNTHASE"/>
    <property type="match status" value="1"/>
</dbReference>
<proteinExistence type="predicted"/>
<dbReference type="CDD" id="cd02511">
    <property type="entry name" value="Beta4Glucosyltransferase"/>
    <property type="match status" value="1"/>
</dbReference>
<dbReference type="InterPro" id="IPR001173">
    <property type="entry name" value="Glyco_trans_2-like"/>
</dbReference>
<keyword evidence="2" id="KW-0808">Transferase</keyword>
<reference evidence="2 3" key="1">
    <citation type="submission" date="2016-10" db="EMBL/GenBank/DDBJ databases">
        <authorList>
            <person name="de Groot N.N."/>
        </authorList>
    </citation>
    <scope>NUCLEOTIDE SEQUENCE [LARGE SCALE GENOMIC DNA]</scope>
    <source>
        <strain evidence="2 3">DSM 5522</strain>
    </source>
</reference>
<gene>
    <name evidence="2" type="ORF">SAMN05216249_10828</name>
</gene>
<dbReference type="Proteomes" id="UP000198838">
    <property type="component" value="Unassembled WGS sequence"/>
</dbReference>
<keyword evidence="3" id="KW-1185">Reference proteome</keyword>
<dbReference type="AlphaFoldDB" id="A0A1I0Y1C9"/>
<evidence type="ECO:0000313" key="2">
    <source>
        <dbReference type="EMBL" id="SFB06043.1"/>
    </source>
</evidence>
<dbReference type="Gene3D" id="3.90.550.10">
    <property type="entry name" value="Spore Coat Polysaccharide Biosynthesis Protein SpsA, Chain A"/>
    <property type="match status" value="1"/>
</dbReference>
<dbReference type="STRING" id="1120918.SAMN05216249_10828"/>
<dbReference type="SUPFAM" id="SSF81901">
    <property type="entry name" value="HCP-like"/>
    <property type="match status" value="1"/>
</dbReference>
<dbReference type="PANTHER" id="PTHR43630:SF2">
    <property type="entry name" value="GLYCOSYLTRANSFERASE"/>
    <property type="match status" value="1"/>
</dbReference>
<dbReference type="Pfam" id="PF00535">
    <property type="entry name" value="Glycos_transf_2"/>
    <property type="match status" value="1"/>
</dbReference>
<evidence type="ECO:0000313" key="3">
    <source>
        <dbReference type="Proteomes" id="UP000198838"/>
    </source>
</evidence>